<evidence type="ECO:0000313" key="11">
    <source>
        <dbReference type="Proteomes" id="UP000067689"/>
    </source>
</evidence>
<feature type="transmembrane region" description="Helical" evidence="7">
    <location>
        <begin position="150"/>
        <end position="167"/>
    </location>
</feature>
<feature type="transmembrane region" description="Helical" evidence="7">
    <location>
        <begin position="268"/>
        <end position="288"/>
    </location>
</feature>
<feature type="compositionally biased region" description="Low complexity" evidence="6">
    <location>
        <begin position="1"/>
        <end position="20"/>
    </location>
</feature>
<evidence type="ECO:0000256" key="7">
    <source>
        <dbReference type="SAM" id="Phobius"/>
    </source>
</evidence>
<evidence type="ECO:0000256" key="1">
    <source>
        <dbReference type="ARBA" id="ARBA00004162"/>
    </source>
</evidence>
<feature type="transmembrane region" description="Helical" evidence="7">
    <location>
        <begin position="74"/>
        <end position="97"/>
    </location>
</feature>
<feature type="region of interest" description="Disordered" evidence="6">
    <location>
        <begin position="1"/>
        <end position="43"/>
    </location>
</feature>
<dbReference type="InterPro" id="IPR024425">
    <property type="entry name" value="LiaF-like_C"/>
</dbReference>
<feature type="region of interest" description="Disordered" evidence="6">
    <location>
        <begin position="175"/>
        <end position="240"/>
    </location>
</feature>
<feature type="transmembrane region" description="Helical" evidence="7">
    <location>
        <begin position="123"/>
        <end position="144"/>
    </location>
</feature>
<evidence type="ECO:0000259" key="9">
    <source>
        <dbReference type="Pfam" id="PF09922"/>
    </source>
</evidence>
<feature type="compositionally biased region" description="Basic and acidic residues" evidence="6">
    <location>
        <begin position="25"/>
        <end position="35"/>
    </location>
</feature>
<name>A0A0U4AU28_9ACTN</name>
<evidence type="ECO:0000259" key="8">
    <source>
        <dbReference type="Pfam" id="PF04024"/>
    </source>
</evidence>
<keyword evidence="11" id="KW-1185">Reference proteome</keyword>
<dbReference type="GO" id="GO:0005886">
    <property type="term" value="C:plasma membrane"/>
    <property type="evidence" value="ECO:0007669"/>
    <property type="project" value="UniProtKB-SubCell"/>
</dbReference>
<feature type="compositionally biased region" description="Basic and acidic residues" evidence="6">
    <location>
        <begin position="224"/>
        <end position="239"/>
    </location>
</feature>
<evidence type="ECO:0000313" key="10">
    <source>
        <dbReference type="EMBL" id="ALX03888.1"/>
    </source>
</evidence>
<keyword evidence="4 7" id="KW-1133">Transmembrane helix</keyword>
<keyword evidence="2" id="KW-1003">Cell membrane</keyword>
<dbReference type="Proteomes" id="UP000067689">
    <property type="component" value="Chromosome"/>
</dbReference>
<dbReference type="KEGG" id="aer:AERYTH_03810"/>
<evidence type="ECO:0000256" key="3">
    <source>
        <dbReference type="ARBA" id="ARBA00022692"/>
    </source>
</evidence>
<accession>A0A0U4AU28</accession>
<dbReference type="InterPro" id="IPR052027">
    <property type="entry name" value="PspC"/>
</dbReference>
<dbReference type="RefSeq" id="WP_067854836.1">
    <property type="nucleotide sequence ID" value="NZ_CP011502.1"/>
</dbReference>
<evidence type="ECO:0000256" key="5">
    <source>
        <dbReference type="ARBA" id="ARBA00023136"/>
    </source>
</evidence>
<dbReference type="PANTHER" id="PTHR33885:SF3">
    <property type="entry name" value="PHAGE SHOCK PROTEIN C"/>
    <property type="match status" value="1"/>
</dbReference>
<dbReference type="OrthoDB" id="7359894at2"/>
<feature type="transmembrane region" description="Helical" evidence="7">
    <location>
        <begin position="243"/>
        <end position="262"/>
    </location>
</feature>
<gene>
    <name evidence="10" type="ORF">AERYTH_03810</name>
</gene>
<keyword evidence="5 7" id="KW-0472">Membrane</keyword>
<dbReference type="PANTHER" id="PTHR33885">
    <property type="entry name" value="PHAGE SHOCK PROTEIN C"/>
    <property type="match status" value="1"/>
</dbReference>
<dbReference type="Pfam" id="PF04024">
    <property type="entry name" value="PspC"/>
    <property type="match status" value="1"/>
</dbReference>
<dbReference type="STRING" id="2041.AERYTH_03810"/>
<organism evidence="10 11">
    <name type="scientific">Aeromicrobium erythreum</name>
    <dbReference type="NCBI Taxonomy" id="2041"/>
    <lineage>
        <taxon>Bacteria</taxon>
        <taxon>Bacillati</taxon>
        <taxon>Actinomycetota</taxon>
        <taxon>Actinomycetes</taxon>
        <taxon>Propionibacteriales</taxon>
        <taxon>Nocardioidaceae</taxon>
        <taxon>Aeromicrobium</taxon>
    </lineage>
</organism>
<comment type="subcellular location">
    <subcellularLocation>
        <location evidence="1">Cell membrane</location>
        <topology evidence="1">Single-pass membrane protein</topology>
    </subcellularLocation>
</comment>
<dbReference type="Pfam" id="PF09922">
    <property type="entry name" value="LiaF-like_C"/>
    <property type="match status" value="1"/>
</dbReference>
<sequence length="430" mass="44553">MSTTPPSSGPTGPDVDSGSGTDARTGPDHDTDARLRRSLQSVSSVRRSSDERLVAGVCGGVARRLDVDPVLVRVLAVVLCFVGLAGLILYLAGWLLLPSDDEPRSLVGHWFSLGSAEAQVRDLGLVVAAVLALLAVVGDGGWGLGSSGPFWLLVVVGVPVAFVVWLVRRGAADDTHDTLGPDGPPPAPVSSPGAASSTAEWPGDPAGTARLDLGPTSPPTPPTEPRRQVRPEPPRRPREPYSWVPTLLGLSLTAIALAVLRLTVAPDWPAYVALALTTLGAVLVLSTFTRGGGPLVVLGVALLPLLALASVLPTLRVGEQVVRPTSAAQVQSDYEHGVGRFELDLDAVSDPDDLVGRTIRVRAGIGETSVWVPEGTPVVARASVDAGDLEILDTRRSGVGQRVGPSGGSHPDALTIVVDQSLGRVVVDAR</sequence>
<dbReference type="PATRIC" id="fig|2041.4.peg.795"/>
<evidence type="ECO:0000256" key="6">
    <source>
        <dbReference type="SAM" id="MobiDB-lite"/>
    </source>
</evidence>
<proteinExistence type="predicted"/>
<evidence type="ECO:0008006" key="12">
    <source>
        <dbReference type="Google" id="ProtNLM"/>
    </source>
</evidence>
<protein>
    <recommendedName>
        <fullName evidence="12">Phage shock protein PspC N-terminal domain-containing protein</fullName>
    </recommendedName>
</protein>
<evidence type="ECO:0000256" key="4">
    <source>
        <dbReference type="ARBA" id="ARBA00022989"/>
    </source>
</evidence>
<evidence type="ECO:0000256" key="2">
    <source>
        <dbReference type="ARBA" id="ARBA00022475"/>
    </source>
</evidence>
<dbReference type="EMBL" id="CP011502">
    <property type="protein sequence ID" value="ALX03888.1"/>
    <property type="molecule type" value="Genomic_DNA"/>
</dbReference>
<dbReference type="AlphaFoldDB" id="A0A0U4AU28"/>
<feature type="domain" description="Cell wall-active antibiotics response LiaF-like C-terminal" evidence="9">
    <location>
        <begin position="332"/>
        <end position="425"/>
    </location>
</feature>
<keyword evidence="3 7" id="KW-0812">Transmembrane</keyword>
<reference evidence="10 11" key="1">
    <citation type="journal article" date="1991" name="Int. J. Syst. Bacteriol.">
        <title>Description of the erythromycin-producing bacterium Arthrobacter sp. strain NRRL B-3381 as Aeromicrobium erythreum gen. nov., sp. nov.</title>
        <authorList>
            <person name="Miller E.S."/>
            <person name="Woese C.R."/>
            <person name="Brenner S."/>
        </authorList>
    </citation>
    <scope>NUCLEOTIDE SEQUENCE [LARGE SCALE GENOMIC DNA]</scope>
    <source>
        <strain evidence="10 11">AR18</strain>
    </source>
</reference>
<feature type="transmembrane region" description="Helical" evidence="7">
    <location>
        <begin position="295"/>
        <end position="315"/>
    </location>
</feature>
<feature type="domain" description="Phage shock protein PspC N-terminal" evidence="8">
    <location>
        <begin position="45"/>
        <end position="99"/>
    </location>
</feature>
<dbReference type="InterPro" id="IPR007168">
    <property type="entry name" value="Phageshock_PspC_N"/>
</dbReference>